<keyword evidence="2" id="KW-1185">Reference proteome</keyword>
<dbReference type="Proteomes" id="UP001458880">
    <property type="component" value="Unassembled WGS sequence"/>
</dbReference>
<sequence length="137" mass="15913">MESWKDHFEENLKEGIEEQPPEEITMVDEESVITEPTVEEIKTIIQQVKNYKNLRENTIAADHMKSRRIDLQKRITVVIKEIGETEAISSNWSNLQKKVLAMLLKHRVEEYREIEVGDYQGGFRKTGDVTKAQGGRI</sequence>
<name>A0AAW1IX22_POPJA</name>
<proteinExistence type="predicted"/>
<dbReference type="EMBL" id="JASPKY010000505">
    <property type="protein sequence ID" value="KAK9694676.1"/>
    <property type="molecule type" value="Genomic_DNA"/>
</dbReference>
<dbReference type="AlphaFoldDB" id="A0AAW1IX22"/>
<evidence type="ECO:0000313" key="2">
    <source>
        <dbReference type="Proteomes" id="UP001458880"/>
    </source>
</evidence>
<accession>A0AAW1IX22</accession>
<gene>
    <name evidence="1" type="ORF">QE152_g33363</name>
</gene>
<comment type="caution">
    <text evidence="1">The sequence shown here is derived from an EMBL/GenBank/DDBJ whole genome shotgun (WGS) entry which is preliminary data.</text>
</comment>
<evidence type="ECO:0000313" key="1">
    <source>
        <dbReference type="EMBL" id="KAK9694676.1"/>
    </source>
</evidence>
<organism evidence="1 2">
    <name type="scientific">Popillia japonica</name>
    <name type="common">Japanese beetle</name>
    <dbReference type="NCBI Taxonomy" id="7064"/>
    <lineage>
        <taxon>Eukaryota</taxon>
        <taxon>Metazoa</taxon>
        <taxon>Ecdysozoa</taxon>
        <taxon>Arthropoda</taxon>
        <taxon>Hexapoda</taxon>
        <taxon>Insecta</taxon>
        <taxon>Pterygota</taxon>
        <taxon>Neoptera</taxon>
        <taxon>Endopterygota</taxon>
        <taxon>Coleoptera</taxon>
        <taxon>Polyphaga</taxon>
        <taxon>Scarabaeiformia</taxon>
        <taxon>Scarabaeidae</taxon>
        <taxon>Rutelinae</taxon>
        <taxon>Popillia</taxon>
    </lineage>
</organism>
<reference evidence="1 2" key="1">
    <citation type="journal article" date="2024" name="BMC Genomics">
        <title>De novo assembly and annotation of Popillia japonica's genome with initial clues to its potential as an invasive pest.</title>
        <authorList>
            <person name="Cucini C."/>
            <person name="Boschi S."/>
            <person name="Funari R."/>
            <person name="Cardaioli E."/>
            <person name="Iannotti N."/>
            <person name="Marturano G."/>
            <person name="Paoli F."/>
            <person name="Bruttini M."/>
            <person name="Carapelli A."/>
            <person name="Frati F."/>
            <person name="Nardi F."/>
        </authorList>
    </citation>
    <scope>NUCLEOTIDE SEQUENCE [LARGE SCALE GENOMIC DNA]</scope>
    <source>
        <strain evidence="1">DMR45628</strain>
    </source>
</reference>
<protein>
    <submittedName>
        <fullName evidence="1">Uncharacterized protein</fullName>
    </submittedName>
</protein>